<dbReference type="InterPro" id="IPR006656">
    <property type="entry name" value="Mopterin_OxRdtase"/>
</dbReference>
<evidence type="ECO:0000259" key="16">
    <source>
        <dbReference type="PROSITE" id="PS51669"/>
    </source>
</evidence>
<organism evidence="18">
    <name type="scientific">Desulfacinum infernum</name>
    <dbReference type="NCBI Taxonomy" id="35837"/>
    <lineage>
        <taxon>Bacteria</taxon>
        <taxon>Pseudomonadati</taxon>
        <taxon>Thermodesulfobacteriota</taxon>
        <taxon>Syntrophobacteria</taxon>
        <taxon>Syntrophobacterales</taxon>
        <taxon>Syntrophobacteraceae</taxon>
        <taxon>Desulfacinum</taxon>
    </lineage>
</organism>
<dbReference type="SUPFAM" id="SSF54862">
    <property type="entry name" value="4Fe-4S ferredoxins"/>
    <property type="match status" value="1"/>
</dbReference>
<keyword evidence="9" id="KW-0408">Iron</keyword>
<dbReference type="EMBL" id="DSTK01000027">
    <property type="protein sequence ID" value="HFK97521.1"/>
    <property type="molecule type" value="Genomic_DNA"/>
</dbReference>
<dbReference type="InterPro" id="IPR017896">
    <property type="entry name" value="4Fe4S_Fe-S-bd"/>
</dbReference>
<keyword evidence="7" id="KW-0677">Repeat</keyword>
<dbReference type="AlphaFoldDB" id="A0A832EDP6"/>
<dbReference type="Pfam" id="PF00384">
    <property type="entry name" value="Molybdopterin"/>
    <property type="match status" value="1"/>
</dbReference>
<dbReference type="Pfam" id="PF04879">
    <property type="entry name" value="Molybdop_Fe4S4"/>
    <property type="match status" value="1"/>
</dbReference>
<dbReference type="FunFam" id="3.30.70.20:FF:000035">
    <property type="entry name" value="Iron hydrogenase 1"/>
    <property type="match status" value="1"/>
</dbReference>
<dbReference type="Gene3D" id="3.40.228.10">
    <property type="entry name" value="Dimethylsulfoxide Reductase, domain 2"/>
    <property type="match status" value="1"/>
</dbReference>
<evidence type="ECO:0000256" key="2">
    <source>
        <dbReference type="ARBA" id="ARBA00004370"/>
    </source>
</evidence>
<feature type="domain" description="4Fe-4S His(Cys)3-ligated-type" evidence="17">
    <location>
        <begin position="85"/>
        <end position="124"/>
    </location>
</feature>
<dbReference type="Gene3D" id="2.20.25.90">
    <property type="entry name" value="ADC-like domains"/>
    <property type="match status" value="1"/>
</dbReference>
<dbReference type="PROSITE" id="PS51669">
    <property type="entry name" value="4FE4S_MOW_BIS_MGD"/>
    <property type="match status" value="1"/>
</dbReference>
<reference evidence="18" key="1">
    <citation type="journal article" date="2020" name="mSystems">
        <title>Genome- and Community-Level Interaction Insights into Carbon Utilization and Element Cycling Functions of Hydrothermarchaeota in Hydrothermal Sediment.</title>
        <authorList>
            <person name="Zhou Z."/>
            <person name="Liu Y."/>
            <person name="Xu W."/>
            <person name="Pan J."/>
            <person name="Luo Z.H."/>
            <person name="Li M."/>
        </authorList>
    </citation>
    <scope>NUCLEOTIDE SEQUENCE [LARGE SCALE GENOMIC DNA]</scope>
    <source>
        <strain evidence="18">SpSt-456</strain>
    </source>
</reference>
<comment type="cofactor">
    <cofactor evidence="1">
        <name>[4Fe-4S] cluster</name>
        <dbReference type="ChEBI" id="CHEBI:49883"/>
    </cofactor>
</comment>
<gene>
    <name evidence="18" type="ORF">ENS06_09400</name>
</gene>
<comment type="similarity">
    <text evidence="3">Belongs to the complex I 75 kDa subunit family.</text>
</comment>
<dbReference type="Gene3D" id="3.10.20.740">
    <property type="match status" value="1"/>
</dbReference>
<dbReference type="GO" id="GO:0003954">
    <property type="term" value="F:NADH dehydrogenase activity"/>
    <property type="evidence" value="ECO:0007669"/>
    <property type="project" value="TreeGrafter"/>
</dbReference>
<evidence type="ECO:0000256" key="8">
    <source>
        <dbReference type="ARBA" id="ARBA00022967"/>
    </source>
</evidence>
<evidence type="ECO:0000256" key="11">
    <source>
        <dbReference type="ARBA" id="ARBA00023027"/>
    </source>
</evidence>
<dbReference type="SMART" id="SM00929">
    <property type="entry name" value="NADH-G_4Fe-4S_3"/>
    <property type="match status" value="1"/>
</dbReference>
<accession>A0A832EDP6</accession>
<dbReference type="PROSITE" id="PS51379">
    <property type="entry name" value="4FE4S_FER_2"/>
    <property type="match status" value="2"/>
</dbReference>
<dbReference type="InterPro" id="IPR001041">
    <property type="entry name" value="2Fe-2S_ferredoxin-type"/>
</dbReference>
<name>A0A832EDP6_9BACT</name>
<dbReference type="SUPFAM" id="SSF53706">
    <property type="entry name" value="Formate dehydrogenase/DMSO reductase, domains 1-3"/>
    <property type="match status" value="1"/>
</dbReference>
<dbReference type="GO" id="GO:0022904">
    <property type="term" value="P:respiratory electron transport chain"/>
    <property type="evidence" value="ECO:0007669"/>
    <property type="project" value="TreeGrafter"/>
</dbReference>
<dbReference type="InterPro" id="IPR019574">
    <property type="entry name" value="NADH_UbQ_OxRdtase_Gsu_4Fe4S-bd"/>
</dbReference>
<dbReference type="FunFam" id="3.10.20.740:FF:000004">
    <property type="entry name" value="NADH-quinone oxidoreductase"/>
    <property type="match status" value="1"/>
</dbReference>
<keyword evidence="10" id="KW-0411">Iron-sulfur</keyword>
<dbReference type="Pfam" id="PF22117">
    <property type="entry name" value="Fer4_Nqo3"/>
    <property type="match status" value="1"/>
</dbReference>
<dbReference type="SMART" id="SM00926">
    <property type="entry name" value="Molybdop_Fe4S4"/>
    <property type="match status" value="1"/>
</dbReference>
<keyword evidence="12" id="KW-0472">Membrane</keyword>
<dbReference type="PROSITE" id="PS00198">
    <property type="entry name" value="4FE4S_FER_1"/>
    <property type="match status" value="1"/>
</dbReference>
<feature type="domain" description="2Fe-2S ferredoxin-type" evidence="14">
    <location>
        <begin position="5"/>
        <end position="85"/>
    </location>
</feature>
<evidence type="ECO:0000313" key="18">
    <source>
        <dbReference type="EMBL" id="HFK97521.1"/>
    </source>
</evidence>
<dbReference type="GO" id="GO:0046872">
    <property type="term" value="F:metal ion binding"/>
    <property type="evidence" value="ECO:0007669"/>
    <property type="project" value="UniProtKB-KW"/>
</dbReference>
<comment type="caution">
    <text evidence="18">The sequence shown here is derived from an EMBL/GenBank/DDBJ whole genome shotgun (WGS) entry which is preliminary data.</text>
</comment>
<dbReference type="PROSITE" id="PS51085">
    <property type="entry name" value="2FE2S_FER_2"/>
    <property type="match status" value="1"/>
</dbReference>
<evidence type="ECO:0000259" key="14">
    <source>
        <dbReference type="PROSITE" id="PS51085"/>
    </source>
</evidence>
<dbReference type="PROSITE" id="PS51839">
    <property type="entry name" value="4FE4S_HC3"/>
    <property type="match status" value="1"/>
</dbReference>
<evidence type="ECO:0000256" key="7">
    <source>
        <dbReference type="ARBA" id="ARBA00022737"/>
    </source>
</evidence>
<evidence type="ECO:0000256" key="5">
    <source>
        <dbReference type="ARBA" id="ARBA00022714"/>
    </source>
</evidence>
<keyword evidence="5" id="KW-0001">2Fe-2S</keyword>
<dbReference type="PANTHER" id="PTHR43105:SF10">
    <property type="entry name" value="NADH-QUINONE OXIDOREDUCTASE SUBUNIT G"/>
    <property type="match status" value="1"/>
</dbReference>
<feature type="domain" description="4Fe-4S ferredoxin-type" evidence="15">
    <location>
        <begin position="188"/>
        <end position="217"/>
    </location>
</feature>
<keyword evidence="8" id="KW-1278">Translocase</keyword>
<keyword evidence="4" id="KW-0004">4Fe-4S</keyword>
<evidence type="ECO:0000256" key="10">
    <source>
        <dbReference type="ARBA" id="ARBA00023014"/>
    </source>
</evidence>
<evidence type="ECO:0000256" key="3">
    <source>
        <dbReference type="ARBA" id="ARBA00005404"/>
    </source>
</evidence>
<evidence type="ECO:0008006" key="19">
    <source>
        <dbReference type="Google" id="ProtNLM"/>
    </source>
</evidence>
<comment type="cofactor">
    <cofactor evidence="13">
        <name>[2Fe-2S] cluster</name>
        <dbReference type="ChEBI" id="CHEBI:190135"/>
    </cofactor>
</comment>
<evidence type="ECO:0000256" key="9">
    <source>
        <dbReference type="ARBA" id="ARBA00023004"/>
    </source>
</evidence>
<feature type="domain" description="4Fe-4S Mo/W bis-MGD-type" evidence="16">
    <location>
        <begin position="226"/>
        <end position="282"/>
    </location>
</feature>
<comment type="subcellular location">
    <subcellularLocation>
        <location evidence="2">Membrane</location>
    </subcellularLocation>
</comment>
<dbReference type="InterPro" id="IPR036010">
    <property type="entry name" value="2Fe-2S_ferredoxin-like_sf"/>
</dbReference>
<evidence type="ECO:0000256" key="1">
    <source>
        <dbReference type="ARBA" id="ARBA00001966"/>
    </source>
</evidence>
<dbReference type="PANTHER" id="PTHR43105">
    <property type="entry name" value="RESPIRATORY NITRATE REDUCTASE"/>
    <property type="match status" value="1"/>
</dbReference>
<proteinExistence type="inferred from homology"/>
<evidence type="ECO:0000256" key="4">
    <source>
        <dbReference type="ARBA" id="ARBA00022485"/>
    </source>
</evidence>
<dbReference type="InterPro" id="IPR006963">
    <property type="entry name" value="Mopterin_OxRdtase_4Fe-4S_dom"/>
</dbReference>
<feature type="domain" description="4Fe-4S ferredoxin-type" evidence="15">
    <location>
        <begin position="145"/>
        <end position="175"/>
    </location>
</feature>
<dbReference type="InterPro" id="IPR017900">
    <property type="entry name" value="4Fe4S_Fe_S_CS"/>
</dbReference>
<evidence type="ECO:0000259" key="15">
    <source>
        <dbReference type="PROSITE" id="PS51379"/>
    </source>
</evidence>
<evidence type="ECO:0000256" key="13">
    <source>
        <dbReference type="ARBA" id="ARBA00034078"/>
    </source>
</evidence>
<dbReference type="GO" id="GO:0051539">
    <property type="term" value="F:4 iron, 4 sulfur cluster binding"/>
    <property type="evidence" value="ECO:0007669"/>
    <property type="project" value="UniProtKB-KW"/>
</dbReference>
<dbReference type="Gene3D" id="3.30.70.20">
    <property type="match status" value="1"/>
</dbReference>
<dbReference type="InterPro" id="IPR050123">
    <property type="entry name" value="Prok_molybdopt-oxidoreductase"/>
</dbReference>
<dbReference type="SUPFAM" id="SSF54292">
    <property type="entry name" value="2Fe-2S ferredoxin-like"/>
    <property type="match status" value="1"/>
</dbReference>
<dbReference type="Pfam" id="PF13510">
    <property type="entry name" value="Fer2_4"/>
    <property type="match status" value="1"/>
</dbReference>
<sequence length="774" mass="83528">MEPMATITLKINGQEVQVEEGATILDAAKKAGVYIPTLCYHPYLPLEEACRICVVEDVRRGWSTLVAACVFPARQGMVIETDSEKVQESRKTILELLLSDHPNACMTCQATGACELQDLAYRHRVKPDAYPGERHKHPVDSDPNPYLHIDMNKCVLCRRCIRACHDVQGADIWTKVGRGFEQRISTAFELPLQDAGCEFCGHCADFCPVDAIGFRAGRYEVRAWELQKGATICLQCPMGCGAVYDTHKGKVVTVHGDFEAPANTGALCKVGRFNYNFVNTPNRLRTAFLRNGSGEPQPAAVDAALDAAAAKLAEVVEKHGGAAVGIVAGGMLTNEEYYLLQKLARGALKTNNVDNLGGPWQLPLYEGLSSSVGWGAMTNPLDDIASAKSLLVLGSNTLEKHAIAALRARKAVRDGAVMIVVHPDRVALTKNAEKHLAIQPGSESSLLCGFLKVIVSEKLYDAAFVERHTQEFDKLERSLEKIGLKDVAERTGLSEEEIRDAARLYASKRPAFLIYGADMAREPANESLYRMGAALQMLLGSLGVPGGGFAALGVSGNAQGAADFGAWPKYLPGYRSVAQAAARKTVSTLWGVDVPAEAGLNWLQMVEAAEKGNLKALYLVGVDPFELGLSERSVETALAKLELLIVQDCAQTRAADAAHVVLPGAAFMEKEGTAVNCERRVQKLTPVMAPPGEARPDFDLIQGLLRRLNAGLAPADRAQAFDEAAQLVKELGGLRYAAVGKKGPCWPIAEDGSGTDRLPLPEDKPSLKFFAARL</sequence>
<dbReference type="GO" id="GO:0016020">
    <property type="term" value="C:membrane"/>
    <property type="evidence" value="ECO:0007669"/>
    <property type="project" value="UniProtKB-SubCell"/>
</dbReference>
<dbReference type="CDD" id="cd00207">
    <property type="entry name" value="fer2"/>
    <property type="match status" value="1"/>
</dbReference>
<dbReference type="Pfam" id="PF10588">
    <property type="entry name" value="NADH-G_4Fe-4S_3"/>
    <property type="match status" value="1"/>
</dbReference>
<keyword evidence="11" id="KW-0520">NAD</keyword>
<dbReference type="GO" id="GO:0051537">
    <property type="term" value="F:2 iron, 2 sulfur cluster binding"/>
    <property type="evidence" value="ECO:0007669"/>
    <property type="project" value="UniProtKB-KW"/>
</dbReference>
<evidence type="ECO:0000256" key="6">
    <source>
        <dbReference type="ARBA" id="ARBA00022723"/>
    </source>
</evidence>
<evidence type="ECO:0000259" key="17">
    <source>
        <dbReference type="PROSITE" id="PS51839"/>
    </source>
</evidence>
<protein>
    <recommendedName>
        <fullName evidence="19">Formate dehydrogenase alpha subunit</fullName>
    </recommendedName>
</protein>
<keyword evidence="6" id="KW-0479">Metal-binding</keyword>
<dbReference type="Gene3D" id="3.40.50.740">
    <property type="match status" value="1"/>
</dbReference>
<dbReference type="InterPro" id="IPR054351">
    <property type="entry name" value="NADH_UbQ_OxRdtase_ferredoxin"/>
</dbReference>
<evidence type="ECO:0000256" key="12">
    <source>
        <dbReference type="ARBA" id="ARBA00023136"/>
    </source>
</evidence>